<evidence type="ECO:0000313" key="2">
    <source>
        <dbReference type="Proteomes" id="UP000565441"/>
    </source>
</evidence>
<name>A0A8H5H3X1_9AGAR</name>
<evidence type="ECO:0000313" key="1">
    <source>
        <dbReference type="EMBL" id="KAF5376258.1"/>
    </source>
</evidence>
<dbReference type="Proteomes" id="UP000565441">
    <property type="component" value="Unassembled WGS sequence"/>
</dbReference>
<proteinExistence type="predicted"/>
<reference evidence="1 2" key="1">
    <citation type="journal article" date="2020" name="ISME J.">
        <title>Uncovering the hidden diversity of litter-decomposition mechanisms in mushroom-forming fungi.</title>
        <authorList>
            <person name="Floudas D."/>
            <person name="Bentzer J."/>
            <person name="Ahren D."/>
            <person name="Johansson T."/>
            <person name="Persson P."/>
            <person name="Tunlid A."/>
        </authorList>
    </citation>
    <scope>NUCLEOTIDE SEQUENCE [LARGE SCALE GENOMIC DNA]</scope>
    <source>
        <strain evidence="1 2">CBS 661.87</strain>
    </source>
</reference>
<protein>
    <submittedName>
        <fullName evidence="1">Uncharacterized protein</fullName>
    </submittedName>
</protein>
<accession>A0A8H5H3X1</accession>
<sequence length="169" mass="19595">MEHNTVLSRASMLRSVALLDHDRRFQHLPFLLELAAVQTLHADAKSMNLHNFKSSMRYRYRCRLKVSVVDDKPTMMLDKARQDQGYGVDELPARRQHDSIRLWCRRSQPAAHCWGTSHLLNMVDFVDVDIYPSAVLRSLLLGTLSPGLMDESNRRLSRLLAYCHKLLHE</sequence>
<comment type="caution">
    <text evidence="1">The sequence shown here is derived from an EMBL/GenBank/DDBJ whole genome shotgun (WGS) entry which is preliminary data.</text>
</comment>
<organism evidence="1 2">
    <name type="scientific">Tricholomella constricta</name>
    <dbReference type="NCBI Taxonomy" id="117010"/>
    <lineage>
        <taxon>Eukaryota</taxon>
        <taxon>Fungi</taxon>
        <taxon>Dikarya</taxon>
        <taxon>Basidiomycota</taxon>
        <taxon>Agaricomycotina</taxon>
        <taxon>Agaricomycetes</taxon>
        <taxon>Agaricomycetidae</taxon>
        <taxon>Agaricales</taxon>
        <taxon>Tricholomatineae</taxon>
        <taxon>Lyophyllaceae</taxon>
        <taxon>Tricholomella</taxon>
    </lineage>
</organism>
<dbReference type="EMBL" id="JAACJP010000029">
    <property type="protein sequence ID" value="KAF5376258.1"/>
    <property type="molecule type" value="Genomic_DNA"/>
</dbReference>
<keyword evidence="2" id="KW-1185">Reference proteome</keyword>
<dbReference type="AlphaFoldDB" id="A0A8H5H3X1"/>
<gene>
    <name evidence="1" type="ORF">D9615_008528</name>
</gene>